<name>A0A2N7PQ13_9BACT</name>
<evidence type="ECO:0000256" key="17">
    <source>
        <dbReference type="RuleBase" id="RU004171"/>
    </source>
</evidence>
<dbReference type="NCBIfam" id="NF004976">
    <property type="entry name" value="PRK06349.1"/>
    <property type="match status" value="1"/>
</dbReference>
<dbReference type="InterPro" id="IPR001342">
    <property type="entry name" value="HDH_cat"/>
</dbReference>
<dbReference type="Pfam" id="PF00742">
    <property type="entry name" value="Homoserine_dh"/>
    <property type="match status" value="1"/>
</dbReference>
<feature type="binding site" evidence="15">
    <location>
        <begin position="9"/>
        <end position="16"/>
    </location>
    <ligand>
        <name>NADP(+)</name>
        <dbReference type="ChEBI" id="CHEBI:58349"/>
    </ligand>
</feature>
<dbReference type="InterPro" id="IPR016204">
    <property type="entry name" value="HDH"/>
</dbReference>
<dbReference type="InterPro" id="IPR036291">
    <property type="entry name" value="NAD(P)-bd_dom_sf"/>
</dbReference>
<evidence type="ECO:0000256" key="2">
    <source>
        <dbReference type="ARBA" id="ARBA00005056"/>
    </source>
</evidence>
<dbReference type="FunFam" id="3.30.70.260:FF:000030">
    <property type="entry name" value="Homoserine dehydrogenase"/>
    <property type="match status" value="1"/>
</dbReference>
<dbReference type="GO" id="GO:0009086">
    <property type="term" value="P:methionine biosynthetic process"/>
    <property type="evidence" value="ECO:0007669"/>
    <property type="project" value="UniProtKB-KW"/>
</dbReference>
<evidence type="ECO:0000256" key="4">
    <source>
        <dbReference type="ARBA" id="ARBA00006753"/>
    </source>
</evidence>
<feature type="active site" description="Proton donor" evidence="14">
    <location>
        <position position="205"/>
    </location>
</feature>
<evidence type="ECO:0000256" key="12">
    <source>
        <dbReference type="ARBA" id="ARBA00023027"/>
    </source>
</evidence>
<keyword evidence="9" id="KW-0479">Metal-binding</keyword>
<evidence type="ECO:0000256" key="6">
    <source>
        <dbReference type="ARBA" id="ARBA00013376"/>
    </source>
</evidence>
<comment type="caution">
    <text evidence="19">The sequence shown here is derived from an EMBL/GenBank/DDBJ whole genome shotgun (WGS) entry which is preliminary data.</text>
</comment>
<dbReference type="PIRSF" id="PIRSF000098">
    <property type="entry name" value="Homoser_dehydrog"/>
    <property type="match status" value="1"/>
</dbReference>
<dbReference type="SUPFAM" id="SSF55347">
    <property type="entry name" value="Glyceraldehyde-3-phosphate dehydrogenase-like, C-terminal domain"/>
    <property type="match status" value="1"/>
</dbReference>
<accession>A0A2N7PQ13</accession>
<dbReference type="UniPathway" id="UPA00051">
    <property type="reaction ID" value="UER00465"/>
</dbReference>
<dbReference type="PANTHER" id="PTHR43331">
    <property type="entry name" value="HOMOSERINE DEHYDROGENASE"/>
    <property type="match status" value="1"/>
</dbReference>
<dbReference type="EC" id="1.1.1.3" evidence="5 16"/>
<evidence type="ECO:0000256" key="11">
    <source>
        <dbReference type="ARBA" id="ARBA00023002"/>
    </source>
</evidence>
<evidence type="ECO:0000256" key="7">
    <source>
        <dbReference type="ARBA" id="ARBA00022605"/>
    </source>
</evidence>
<keyword evidence="13 16" id="KW-0486">Methionine biosynthesis</keyword>
<evidence type="ECO:0000256" key="3">
    <source>
        <dbReference type="ARBA" id="ARBA00005062"/>
    </source>
</evidence>
<dbReference type="SUPFAM" id="SSF51735">
    <property type="entry name" value="NAD(P)-binding Rossmann-fold domains"/>
    <property type="match status" value="1"/>
</dbReference>
<dbReference type="PANTHER" id="PTHR43331:SF1">
    <property type="entry name" value="HOMOSERINE DEHYDROGENASE"/>
    <property type="match status" value="1"/>
</dbReference>
<comment type="pathway">
    <text evidence="3 16">Amino-acid biosynthesis; L-methionine biosynthesis via de novo pathway; L-homoserine from L-aspartate: step 3/3.</text>
</comment>
<evidence type="ECO:0000259" key="18">
    <source>
        <dbReference type="PROSITE" id="PS51671"/>
    </source>
</evidence>
<keyword evidence="10 15" id="KW-0521">NADP</keyword>
<dbReference type="InterPro" id="IPR002912">
    <property type="entry name" value="ACT_dom"/>
</dbReference>
<dbReference type="GO" id="GO:0009088">
    <property type="term" value="P:threonine biosynthetic process"/>
    <property type="evidence" value="ECO:0007669"/>
    <property type="project" value="UniProtKB-UniPathway"/>
</dbReference>
<dbReference type="PROSITE" id="PS51671">
    <property type="entry name" value="ACT"/>
    <property type="match status" value="1"/>
</dbReference>
<comment type="similarity">
    <text evidence="4 17">Belongs to the homoserine dehydrogenase family.</text>
</comment>
<evidence type="ECO:0000256" key="15">
    <source>
        <dbReference type="PIRSR" id="PIRSR000098-2"/>
    </source>
</evidence>
<organism evidence="19 20">
    <name type="scientific">Thermodesulfobacterium geofontis</name>
    <dbReference type="NCBI Taxonomy" id="1295609"/>
    <lineage>
        <taxon>Bacteria</taxon>
        <taxon>Pseudomonadati</taxon>
        <taxon>Thermodesulfobacteriota</taxon>
        <taxon>Thermodesulfobacteria</taxon>
        <taxon>Thermodesulfobacteriales</taxon>
        <taxon>Thermodesulfobacteriaceae</taxon>
        <taxon>Thermodesulfobacterium</taxon>
    </lineage>
</organism>
<evidence type="ECO:0000256" key="13">
    <source>
        <dbReference type="ARBA" id="ARBA00023167"/>
    </source>
</evidence>
<dbReference type="InterPro" id="IPR045865">
    <property type="entry name" value="ACT-like_dom_sf"/>
</dbReference>
<evidence type="ECO:0000256" key="10">
    <source>
        <dbReference type="ARBA" id="ARBA00022857"/>
    </source>
</evidence>
<evidence type="ECO:0000256" key="14">
    <source>
        <dbReference type="PIRSR" id="PIRSR000098-1"/>
    </source>
</evidence>
<reference evidence="19 20" key="1">
    <citation type="submission" date="2018-01" db="EMBL/GenBank/DDBJ databases">
        <title>Metagenomic assembled genomes from two thermal pools in the Uzon Caldera, Kamchatka, Russia.</title>
        <authorList>
            <person name="Wilkins L."/>
            <person name="Ettinger C."/>
        </authorList>
    </citation>
    <scope>NUCLEOTIDE SEQUENCE [LARGE SCALE GENOMIC DNA]</scope>
    <source>
        <strain evidence="19">ZAV-08</strain>
    </source>
</reference>
<proteinExistence type="inferred from homology"/>
<keyword evidence="7 16" id="KW-0028">Amino-acid biosynthesis</keyword>
<feature type="binding site" evidence="15">
    <location>
        <position position="105"/>
    </location>
    <ligand>
        <name>NADPH</name>
        <dbReference type="ChEBI" id="CHEBI:57783"/>
    </ligand>
</feature>
<evidence type="ECO:0000313" key="20">
    <source>
        <dbReference type="Proteomes" id="UP000235460"/>
    </source>
</evidence>
<dbReference type="Gene3D" id="3.30.360.10">
    <property type="entry name" value="Dihydrodipicolinate Reductase, domain 2"/>
    <property type="match status" value="1"/>
</dbReference>
<dbReference type="SUPFAM" id="SSF55021">
    <property type="entry name" value="ACT-like"/>
    <property type="match status" value="1"/>
</dbReference>
<dbReference type="Proteomes" id="UP000235460">
    <property type="component" value="Unassembled WGS sequence"/>
</dbReference>
<dbReference type="EMBL" id="PNIK01000018">
    <property type="protein sequence ID" value="PMP68666.1"/>
    <property type="molecule type" value="Genomic_DNA"/>
</dbReference>
<dbReference type="Gene3D" id="3.30.70.260">
    <property type="match status" value="1"/>
</dbReference>
<evidence type="ECO:0000256" key="8">
    <source>
        <dbReference type="ARBA" id="ARBA00022697"/>
    </source>
</evidence>
<dbReference type="Pfam" id="PF01842">
    <property type="entry name" value="ACT"/>
    <property type="match status" value="1"/>
</dbReference>
<keyword evidence="8 16" id="KW-0791">Threonine biosynthesis</keyword>
<dbReference type="Pfam" id="PF03447">
    <property type="entry name" value="NAD_binding_3"/>
    <property type="match status" value="1"/>
</dbReference>
<comment type="pathway">
    <text evidence="2 16">Amino-acid biosynthesis; L-threonine biosynthesis; L-threonine from L-aspartate: step 3/5.</text>
</comment>
<comment type="catalytic activity">
    <reaction evidence="16">
        <text>L-homoserine + NADP(+) = L-aspartate 4-semialdehyde + NADPH + H(+)</text>
        <dbReference type="Rhea" id="RHEA:15761"/>
        <dbReference type="ChEBI" id="CHEBI:15378"/>
        <dbReference type="ChEBI" id="CHEBI:57476"/>
        <dbReference type="ChEBI" id="CHEBI:57783"/>
        <dbReference type="ChEBI" id="CHEBI:58349"/>
        <dbReference type="ChEBI" id="CHEBI:537519"/>
        <dbReference type="EC" id="1.1.1.3"/>
    </reaction>
</comment>
<dbReference type="Gene3D" id="3.40.50.720">
    <property type="entry name" value="NAD(P)-binding Rossmann-like Domain"/>
    <property type="match status" value="1"/>
</dbReference>
<sequence>MKEIKIALLGLGTVGTGVYELLTKNSDLIKEKTGVKPVIKKILVRDIEKKRDIEVNKNLLTTDIEEILEDSEISIICELMGGIEPAKSYILKALQKGKEVVTANKAILAQYGDEIWEEAKKRKRFLGFEASVGGGIPIIKTLKEALIGNNIKSIIGIINGTTNYILTRMLENNLNFKDALKVAQAKGYAEADPSLDIKGIDSAHKISILASLAFGFYIPVSKVYTEGIEEIDLIDLKFAKNFGYIVKLLAFALKRKGKIEIRVHPTLIPENHVLTSVRLNYNALYITGDFVGDILLYGLGAGKEPTASAVVSDIIDAIEFSYFGKKPFIKYPLTKNNKFFNIRTIEEVEFKYYFRFSAIDKPGVLSKISGILGKNNISIASVVQIGRQKRKGSVPVVMLTHETKEKNVIRALQEIDKLDVVTAPTKKLRILD</sequence>
<dbReference type="GO" id="GO:0046872">
    <property type="term" value="F:metal ion binding"/>
    <property type="evidence" value="ECO:0007669"/>
    <property type="project" value="UniProtKB-KW"/>
</dbReference>
<keyword evidence="12" id="KW-0520">NAD</keyword>
<protein>
    <recommendedName>
        <fullName evidence="6 16">Homoserine dehydrogenase</fullName>
        <ecNumber evidence="5 16">1.1.1.3</ecNumber>
    </recommendedName>
</protein>
<dbReference type="FunFam" id="3.40.50.720:FF:000062">
    <property type="entry name" value="Homoserine dehydrogenase"/>
    <property type="match status" value="1"/>
</dbReference>
<evidence type="ECO:0000256" key="16">
    <source>
        <dbReference type="RuleBase" id="RU000579"/>
    </source>
</evidence>
<dbReference type="InterPro" id="IPR019811">
    <property type="entry name" value="HDH_CS"/>
</dbReference>
<gene>
    <name evidence="19" type="ORF">C0190_01295</name>
</gene>
<dbReference type="PROSITE" id="PS01042">
    <property type="entry name" value="HOMOSER_DHGENASE"/>
    <property type="match status" value="1"/>
</dbReference>
<dbReference type="FunFam" id="3.30.360.10:FF:000005">
    <property type="entry name" value="Homoserine dehydrogenase"/>
    <property type="match status" value="1"/>
</dbReference>
<dbReference type="GO" id="GO:0050661">
    <property type="term" value="F:NADP binding"/>
    <property type="evidence" value="ECO:0007669"/>
    <property type="project" value="InterPro"/>
</dbReference>
<evidence type="ECO:0000256" key="9">
    <source>
        <dbReference type="ARBA" id="ARBA00022723"/>
    </source>
</evidence>
<evidence type="ECO:0000256" key="1">
    <source>
        <dbReference type="ARBA" id="ARBA00001920"/>
    </source>
</evidence>
<dbReference type="InterPro" id="IPR005106">
    <property type="entry name" value="Asp/hSer_DH_NAD-bd"/>
</dbReference>
<dbReference type="GO" id="GO:0004412">
    <property type="term" value="F:homoserine dehydrogenase activity"/>
    <property type="evidence" value="ECO:0007669"/>
    <property type="project" value="UniProtKB-EC"/>
</dbReference>
<comment type="cofactor">
    <cofactor evidence="1">
        <name>a metal cation</name>
        <dbReference type="ChEBI" id="CHEBI:25213"/>
    </cofactor>
</comment>
<dbReference type="UniPathway" id="UPA00050">
    <property type="reaction ID" value="UER00063"/>
</dbReference>
<feature type="binding site" evidence="15">
    <location>
        <position position="190"/>
    </location>
    <ligand>
        <name>L-homoserine</name>
        <dbReference type="ChEBI" id="CHEBI:57476"/>
    </ligand>
</feature>
<evidence type="ECO:0000256" key="5">
    <source>
        <dbReference type="ARBA" id="ARBA00013213"/>
    </source>
</evidence>
<evidence type="ECO:0000313" key="19">
    <source>
        <dbReference type="EMBL" id="PMP68666.1"/>
    </source>
</evidence>
<keyword evidence="11 16" id="KW-0560">Oxidoreductase</keyword>
<feature type="domain" description="ACT" evidence="18">
    <location>
        <begin position="353"/>
        <end position="432"/>
    </location>
</feature>
<dbReference type="CDD" id="cd04881">
    <property type="entry name" value="ACT_HSDH-Hom"/>
    <property type="match status" value="1"/>
</dbReference>
<dbReference type="AlphaFoldDB" id="A0A2N7PQ13"/>